<sequence>MPVPHSTLPSSTMRQYRQDPAGRNEQDRSTAQELEQCTMVKSEPKAEPNPKSKKGRISVMRKRRLPNGTDGNLEEKQYTSLEGIKPDTTVRIFRVDYICNYLRIWYRVQRVQSSLMQALMTSWTRSQKATIGTLLTQISQRTSGCPGLSTGL</sequence>
<dbReference type="Proteomes" id="UP000275078">
    <property type="component" value="Unassembled WGS sequence"/>
</dbReference>
<gene>
    <name evidence="2" type="ORF">BJ508DRAFT_4112</name>
</gene>
<evidence type="ECO:0000256" key="1">
    <source>
        <dbReference type="SAM" id="MobiDB-lite"/>
    </source>
</evidence>
<feature type="compositionally biased region" description="Basic residues" evidence="1">
    <location>
        <begin position="51"/>
        <end position="65"/>
    </location>
</feature>
<evidence type="ECO:0000313" key="2">
    <source>
        <dbReference type="EMBL" id="RPA88211.1"/>
    </source>
</evidence>
<evidence type="ECO:0000313" key="3">
    <source>
        <dbReference type="Proteomes" id="UP000275078"/>
    </source>
</evidence>
<accession>A0A3N4IVA2</accession>
<proteinExistence type="predicted"/>
<name>A0A3N4IVA2_ASCIM</name>
<dbReference type="EMBL" id="ML119645">
    <property type="protein sequence ID" value="RPA88211.1"/>
    <property type="molecule type" value="Genomic_DNA"/>
</dbReference>
<organism evidence="2 3">
    <name type="scientific">Ascobolus immersus RN42</name>
    <dbReference type="NCBI Taxonomy" id="1160509"/>
    <lineage>
        <taxon>Eukaryota</taxon>
        <taxon>Fungi</taxon>
        <taxon>Dikarya</taxon>
        <taxon>Ascomycota</taxon>
        <taxon>Pezizomycotina</taxon>
        <taxon>Pezizomycetes</taxon>
        <taxon>Pezizales</taxon>
        <taxon>Ascobolaceae</taxon>
        <taxon>Ascobolus</taxon>
    </lineage>
</organism>
<feature type="region of interest" description="Disordered" evidence="1">
    <location>
        <begin position="1"/>
        <end position="74"/>
    </location>
</feature>
<reference evidence="2 3" key="1">
    <citation type="journal article" date="2018" name="Nat. Ecol. Evol.">
        <title>Pezizomycetes genomes reveal the molecular basis of ectomycorrhizal truffle lifestyle.</title>
        <authorList>
            <person name="Murat C."/>
            <person name="Payen T."/>
            <person name="Noel B."/>
            <person name="Kuo A."/>
            <person name="Morin E."/>
            <person name="Chen J."/>
            <person name="Kohler A."/>
            <person name="Krizsan K."/>
            <person name="Balestrini R."/>
            <person name="Da Silva C."/>
            <person name="Montanini B."/>
            <person name="Hainaut M."/>
            <person name="Levati E."/>
            <person name="Barry K.W."/>
            <person name="Belfiori B."/>
            <person name="Cichocki N."/>
            <person name="Clum A."/>
            <person name="Dockter R.B."/>
            <person name="Fauchery L."/>
            <person name="Guy J."/>
            <person name="Iotti M."/>
            <person name="Le Tacon F."/>
            <person name="Lindquist E.A."/>
            <person name="Lipzen A."/>
            <person name="Malagnac F."/>
            <person name="Mello A."/>
            <person name="Molinier V."/>
            <person name="Miyauchi S."/>
            <person name="Poulain J."/>
            <person name="Riccioni C."/>
            <person name="Rubini A."/>
            <person name="Sitrit Y."/>
            <person name="Splivallo R."/>
            <person name="Traeger S."/>
            <person name="Wang M."/>
            <person name="Zifcakova L."/>
            <person name="Wipf D."/>
            <person name="Zambonelli A."/>
            <person name="Paolocci F."/>
            <person name="Nowrousian M."/>
            <person name="Ottonello S."/>
            <person name="Baldrian P."/>
            <person name="Spatafora J.W."/>
            <person name="Henrissat B."/>
            <person name="Nagy L.G."/>
            <person name="Aury J.M."/>
            <person name="Wincker P."/>
            <person name="Grigoriev I.V."/>
            <person name="Bonfante P."/>
            <person name="Martin F.M."/>
        </authorList>
    </citation>
    <scope>NUCLEOTIDE SEQUENCE [LARGE SCALE GENOMIC DNA]</scope>
    <source>
        <strain evidence="2 3">RN42</strain>
    </source>
</reference>
<feature type="compositionally biased region" description="Basic and acidic residues" evidence="1">
    <location>
        <begin position="16"/>
        <end position="30"/>
    </location>
</feature>
<protein>
    <submittedName>
        <fullName evidence="2">Uncharacterized protein</fullName>
    </submittedName>
</protein>
<keyword evidence="3" id="KW-1185">Reference proteome</keyword>
<dbReference type="AlphaFoldDB" id="A0A3N4IVA2"/>